<sequence>MLIDAETIDVYIQETNQSLLDIEKDLLTLENMGDNTDITMAKRIYRAMHIIKNGAALLSVPKIKELSQKIENVLGLICAGKLIPNPEVINILLQGIDRLSQLTNQIDTRDDMDIDEQSVLLTGLTSAVLPDEEKRTVTEVRKIPIPDSQHSFHIAEFNLIQGLDQGNNIYILIYDLIRDVQKKNNTPLNFVRSIQQHGEMIDSLIDIQTVGTLEEYRKAPNMPYFVLLASSLSQDQLIKALNLTMQQIHQVNTTIADLLQPKTELHHSEKQTLGTFSQRQKSLPKRNKGVFNSLWCELYFALDHFNSSSSEDLSLFKARIQSVLDGIGSYLNQENKILASKILWKINRKTRDHAYQSNIQINVDFQCGSIMMDKRILHRLINPLTVIIIKMIQTEISTQIIFKMIENATTIDICLSFADSTPLKQEILLEIPQSEEKQIQALDGKIIQSFDTHKGLTVKITIPRKPLIVPGYCVEIDNQYYLIPQFNLTDVITSIDQNMWRAYGAEFCYKAAWIPVASLSGLSSGRLYSQDKPALVICNVGTRCFGLPVDSPEPFKLNGVCHPLSRHLEANILIAGNCLLDDGNIVFVLDMGFLSSQLQPIADS</sequence>
<protein>
    <recommendedName>
        <fullName evidence="3">HPt domain-containing protein</fullName>
    </recommendedName>
</protein>
<proteinExistence type="predicted"/>
<dbReference type="Gene3D" id="1.20.120.160">
    <property type="entry name" value="HPT domain"/>
    <property type="match status" value="1"/>
</dbReference>
<dbReference type="PANTHER" id="PTHR43395">
    <property type="entry name" value="SENSOR HISTIDINE KINASE CHEA"/>
    <property type="match status" value="1"/>
</dbReference>
<keyword evidence="1" id="KW-0547">Nucleotide-binding</keyword>
<feature type="modified residue" description="Phosphohistidine" evidence="2">
    <location>
        <position position="49"/>
    </location>
</feature>
<organism evidence="4 5">
    <name type="scientific">Candidatus Magnetoglobus multicellularis str. Araruama</name>
    <dbReference type="NCBI Taxonomy" id="890399"/>
    <lineage>
        <taxon>Bacteria</taxon>
        <taxon>Pseudomonadati</taxon>
        <taxon>Thermodesulfobacteriota</taxon>
        <taxon>Desulfobacteria</taxon>
        <taxon>Desulfobacterales</taxon>
        <taxon>Desulfobacteraceae</taxon>
        <taxon>Candidatus Magnetoglobus</taxon>
    </lineage>
</organism>
<name>A0A1V1P877_9BACT</name>
<evidence type="ECO:0000256" key="2">
    <source>
        <dbReference type="PROSITE-ProRule" id="PRU00110"/>
    </source>
</evidence>
<dbReference type="InterPro" id="IPR008207">
    <property type="entry name" value="Sig_transdc_His_kin_Hpt_dom"/>
</dbReference>
<dbReference type="GO" id="GO:0004672">
    <property type="term" value="F:protein kinase activity"/>
    <property type="evidence" value="ECO:0007669"/>
    <property type="project" value="UniProtKB-ARBA"/>
</dbReference>
<evidence type="ECO:0000313" key="5">
    <source>
        <dbReference type="Proteomes" id="UP000189670"/>
    </source>
</evidence>
<reference evidence="5" key="1">
    <citation type="submission" date="2012-11" db="EMBL/GenBank/DDBJ databases">
        <authorList>
            <person name="Lucero-Rivera Y.E."/>
            <person name="Tovar-Ramirez D."/>
        </authorList>
    </citation>
    <scope>NUCLEOTIDE SEQUENCE [LARGE SCALE GENOMIC DNA]</scope>
    <source>
        <strain evidence="5">Araruama</strain>
    </source>
</reference>
<evidence type="ECO:0000313" key="4">
    <source>
        <dbReference type="EMBL" id="ETR70973.1"/>
    </source>
</evidence>
<dbReference type="AlphaFoldDB" id="A0A1V1P877"/>
<evidence type="ECO:0000256" key="1">
    <source>
        <dbReference type="ARBA" id="ARBA00022741"/>
    </source>
</evidence>
<accession>A0A1V1P877</accession>
<feature type="domain" description="HPt" evidence="3">
    <location>
        <begin position="1"/>
        <end position="106"/>
    </location>
</feature>
<dbReference type="Pfam" id="PF01627">
    <property type="entry name" value="Hpt"/>
    <property type="match status" value="1"/>
</dbReference>
<gene>
    <name evidence="4" type="ORF">OMM_02839</name>
</gene>
<comment type="caution">
    <text evidence="4">The sequence shown here is derived from an EMBL/GenBank/DDBJ whole genome shotgun (WGS) entry which is preliminary data.</text>
</comment>
<dbReference type="InterPro" id="IPR051315">
    <property type="entry name" value="Bact_Chemotaxis_CheA"/>
</dbReference>
<dbReference type="PANTHER" id="PTHR43395:SF10">
    <property type="entry name" value="CHEMOTAXIS PROTEIN CHEA"/>
    <property type="match status" value="1"/>
</dbReference>
<dbReference type="SUPFAM" id="SSF50341">
    <property type="entry name" value="CheW-like"/>
    <property type="match status" value="1"/>
</dbReference>
<dbReference type="SUPFAM" id="SSF47226">
    <property type="entry name" value="Histidine-containing phosphotransfer domain, HPT domain"/>
    <property type="match status" value="1"/>
</dbReference>
<dbReference type="GO" id="GO:0006935">
    <property type="term" value="P:chemotaxis"/>
    <property type="evidence" value="ECO:0007669"/>
    <property type="project" value="InterPro"/>
</dbReference>
<dbReference type="InterPro" id="IPR036641">
    <property type="entry name" value="HPT_dom_sf"/>
</dbReference>
<keyword evidence="2" id="KW-0597">Phosphoprotein</keyword>
<dbReference type="PROSITE" id="PS50894">
    <property type="entry name" value="HPT"/>
    <property type="match status" value="1"/>
</dbReference>
<dbReference type="GO" id="GO:0000160">
    <property type="term" value="P:phosphorelay signal transduction system"/>
    <property type="evidence" value="ECO:0007669"/>
    <property type="project" value="InterPro"/>
</dbReference>
<dbReference type="SMART" id="SM00073">
    <property type="entry name" value="HPT"/>
    <property type="match status" value="1"/>
</dbReference>
<dbReference type="InterPro" id="IPR036061">
    <property type="entry name" value="CheW-like_dom_sf"/>
</dbReference>
<dbReference type="Proteomes" id="UP000189670">
    <property type="component" value="Unassembled WGS sequence"/>
</dbReference>
<evidence type="ECO:0000259" key="3">
    <source>
        <dbReference type="PROSITE" id="PS50894"/>
    </source>
</evidence>
<dbReference type="EMBL" id="ATBP01000339">
    <property type="protein sequence ID" value="ETR70973.1"/>
    <property type="molecule type" value="Genomic_DNA"/>
</dbReference>